<protein>
    <recommendedName>
        <fullName evidence="11 13">S-adenosylmethionine:tRNA ribosyltransferase-isomerase</fullName>
        <ecNumber evidence="10 13">2.4.99.17</ecNumber>
    </recommendedName>
    <alternativeName>
        <fullName evidence="12 13">Queuosine biosynthesis protein QueA</fullName>
    </alternativeName>
</protein>
<comment type="pathway">
    <text evidence="2 13">tRNA modification; tRNA-queuosine biosynthesis.</text>
</comment>
<keyword evidence="14" id="KW-0328">Glycosyltransferase</keyword>
<dbReference type="Gene3D" id="2.40.10.240">
    <property type="entry name" value="QueA-like"/>
    <property type="match status" value="1"/>
</dbReference>
<sequence length="353" mass="39711">MNLLDRLDSYDYELPEELIAQVPADRRDQSRLLVVNRQTREISHHTFAELPEFLNRSDLLVVNNTRVVPAKLVGIRASTGGKWEGLYLRDEPEGCWRIIGKTRGKLTVDEEIILSPASGEPTKELLKLTLLKKCEGGEWIVRPQSDRSTLESLALFGTMPLPHYMQREAEAKDFERYQTMYAEHPGAVAAPTAGLHFTPKVLDECHQRGVARAGVTLHVGLGTFRPVKVDELAKHQMHFEWCDLPTGTVESIQAAKANGGRIVAVGTTSVRTLESVASQGEFAAWQGETNLFIRPPYEFKIVDALLTNFHLPKSTLLVLVSTFANRELILKAYQEAIDHRYRFFSYGDAMLIL</sequence>
<comment type="catalytic activity">
    <reaction evidence="8 13">
        <text>7-aminomethyl-7-carbaguanosine(34) in tRNA + S-adenosyl-L-methionine = epoxyqueuosine(34) in tRNA + adenine + L-methionine + 2 H(+)</text>
        <dbReference type="Rhea" id="RHEA:32155"/>
        <dbReference type="Rhea" id="RHEA-COMP:10342"/>
        <dbReference type="Rhea" id="RHEA-COMP:18582"/>
        <dbReference type="ChEBI" id="CHEBI:15378"/>
        <dbReference type="ChEBI" id="CHEBI:16708"/>
        <dbReference type="ChEBI" id="CHEBI:57844"/>
        <dbReference type="ChEBI" id="CHEBI:59789"/>
        <dbReference type="ChEBI" id="CHEBI:82833"/>
        <dbReference type="ChEBI" id="CHEBI:194443"/>
        <dbReference type="EC" id="2.4.99.17"/>
    </reaction>
</comment>
<evidence type="ECO:0000256" key="4">
    <source>
        <dbReference type="ARBA" id="ARBA00022490"/>
    </source>
</evidence>
<evidence type="ECO:0000313" key="14">
    <source>
        <dbReference type="EMBL" id="QDT31504.1"/>
    </source>
</evidence>
<comment type="similarity">
    <text evidence="9 13">Belongs to the QueA family.</text>
</comment>
<dbReference type="NCBIfam" id="TIGR00113">
    <property type="entry name" value="queA"/>
    <property type="match status" value="1"/>
</dbReference>
<reference evidence="14 15" key="1">
    <citation type="submission" date="2019-02" db="EMBL/GenBank/DDBJ databases">
        <title>Deep-cultivation of Planctomycetes and their phenomic and genomic characterization uncovers novel biology.</title>
        <authorList>
            <person name="Wiegand S."/>
            <person name="Jogler M."/>
            <person name="Boedeker C."/>
            <person name="Pinto D."/>
            <person name="Vollmers J."/>
            <person name="Rivas-Marin E."/>
            <person name="Kohn T."/>
            <person name="Peeters S.H."/>
            <person name="Heuer A."/>
            <person name="Rast P."/>
            <person name="Oberbeckmann S."/>
            <person name="Bunk B."/>
            <person name="Jeske O."/>
            <person name="Meyerdierks A."/>
            <person name="Storesund J.E."/>
            <person name="Kallscheuer N."/>
            <person name="Luecker S."/>
            <person name="Lage O.M."/>
            <person name="Pohl T."/>
            <person name="Merkel B.J."/>
            <person name="Hornburger P."/>
            <person name="Mueller R.-W."/>
            <person name="Bruemmer F."/>
            <person name="Labrenz M."/>
            <person name="Spormann A.M."/>
            <person name="Op den Camp H."/>
            <person name="Overmann J."/>
            <person name="Amann R."/>
            <person name="Jetten M.S.M."/>
            <person name="Mascher T."/>
            <person name="Medema M.H."/>
            <person name="Devos D.P."/>
            <person name="Kaster A.-K."/>
            <person name="Ovreas L."/>
            <person name="Rohde M."/>
            <person name="Galperin M.Y."/>
            <person name="Jogler C."/>
        </authorList>
    </citation>
    <scope>NUCLEOTIDE SEQUENCE [LARGE SCALE GENOMIC DNA]</scope>
    <source>
        <strain evidence="14 15">Mal48</strain>
    </source>
</reference>
<keyword evidence="14" id="KW-0413">Isomerase</keyword>
<keyword evidence="15" id="KW-1185">Reference proteome</keyword>
<dbReference type="PANTHER" id="PTHR30307">
    <property type="entry name" value="S-ADENOSYLMETHIONINE:TRNA RIBOSYLTRANSFERASE-ISOMERASE"/>
    <property type="match status" value="1"/>
</dbReference>
<evidence type="ECO:0000256" key="13">
    <source>
        <dbReference type="HAMAP-Rule" id="MF_00113"/>
    </source>
</evidence>
<dbReference type="EMBL" id="CP036267">
    <property type="protein sequence ID" value="QDT31504.1"/>
    <property type="molecule type" value="Genomic_DNA"/>
</dbReference>
<dbReference type="InterPro" id="IPR042118">
    <property type="entry name" value="QueA_dom1"/>
</dbReference>
<name>A0A517QIQ0_9PLAN</name>
<dbReference type="InterPro" id="IPR003699">
    <property type="entry name" value="QueA"/>
</dbReference>
<dbReference type="Pfam" id="PF02547">
    <property type="entry name" value="Queuosine_synth"/>
    <property type="match status" value="1"/>
</dbReference>
<dbReference type="SUPFAM" id="SSF111337">
    <property type="entry name" value="QueA-like"/>
    <property type="match status" value="1"/>
</dbReference>
<dbReference type="FunFam" id="3.40.1780.10:FF:000001">
    <property type="entry name" value="S-adenosylmethionine:tRNA ribosyltransferase-isomerase"/>
    <property type="match status" value="1"/>
</dbReference>
<evidence type="ECO:0000256" key="5">
    <source>
        <dbReference type="ARBA" id="ARBA00022679"/>
    </source>
</evidence>
<keyword evidence="4 13" id="KW-0963">Cytoplasm</keyword>
<evidence type="ECO:0000256" key="7">
    <source>
        <dbReference type="ARBA" id="ARBA00022785"/>
    </source>
</evidence>
<comment type="subunit">
    <text evidence="3 13">Monomer.</text>
</comment>
<dbReference type="Gene3D" id="3.40.1780.10">
    <property type="entry name" value="QueA-like"/>
    <property type="match status" value="2"/>
</dbReference>
<dbReference type="UniPathway" id="UPA00392"/>
<evidence type="ECO:0000256" key="1">
    <source>
        <dbReference type="ARBA" id="ARBA00004496"/>
    </source>
</evidence>
<accession>A0A517QIQ0</accession>
<dbReference type="RefSeq" id="WP_145196138.1">
    <property type="nucleotide sequence ID" value="NZ_CP036267.1"/>
</dbReference>
<dbReference type="AlphaFoldDB" id="A0A517QIQ0"/>
<dbReference type="InterPro" id="IPR042119">
    <property type="entry name" value="QueA_dom2"/>
</dbReference>
<evidence type="ECO:0000256" key="3">
    <source>
        <dbReference type="ARBA" id="ARBA00011245"/>
    </source>
</evidence>
<evidence type="ECO:0000256" key="11">
    <source>
        <dbReference type="ARBA" id="ARBA00069325"/>
    </source>
</evidence>
<dbReference type="GO" id="GO:0008616">
    <property type="term" value="P:tRNA queuosine(34) biosynthetic process"/>
    <property type="evidence" value="ECO:0007669"/>
    <property type="project" value="UniProtKB-UniRule"/>
</dbReference>
<dbReference type="KEGG" id="tpol:Mal48_07380"/>
<dbReference type="Proteomes" id="UP000315724">
    <property type="component" value="Chromosome"/>
</dbReference>
<keyword evidence="5 13" id="KW-0808">Transferase</keyword>
<comment type="subcellular location">
    <subcellularLocation>
        <location evidence="1 13">Cytoplasm</location>
    </subcellularLocation>
</comment>
<keyword evidence="6 13" id="KW-0949">S-adenosyl-L-methionine</keyword>
<dbReference type="GO" id="GO:0005737">
    <property type="term" value="C:cytoplasm"/>
    <property type="evidence" value="ECO:0007669"/>
    <property type="project" value="UniProtKB-SubCell"/>
</dbReference>
<evidence type="ECO:0000313" key="15">
    <source>
        <dbReference type="Proteomes" id="UP000315724"/>
    </source>
</evidence>
<keyword evidence="7 13" id="KW-0671">Queuosine biosynthesis</keyword>
<evidence type="ECO:0000256" key="6">
    <source>
        <dbReference type="ARBA" id="ARBA00022691"/>
    </source>
</evidence>
<gene>
    <name evidence="13 14" type="primary">queA</name>
    <name evidence="14" type="ORF">Mal48_07380</name>
</gene>
<dbReference type="HAMAP" id="MF_00113">
    <property type="entry name" value="QueA"/>
    <property type="match status" value="1"/>
</dbReference>
<proteinExistence type="inferred from homology"/>
<dbReference type="GO" id="GO:0051075">
    <property type="term" value="F:S-adenosylmethionine:tRNA ribosyltransferase-isomerase activity"/>
    <property type="evidence" value="ECO:0007669"/>
    <property type="project" value="UniProtKB-EC"/>
</dbReference>
<dbReference type="OrthoDB" id="9805933at2"/>
<evidence type="ECO:0000256" key="10">
    <source>
        <dbReference type="ARBA" id="ARBA00066503"/>
    </source>
</evidence>
<dbReference type="PANTHER" id="PTHR30307:SF0">
    <property type="entry name" value="S-ADENOSYLMETHIONINE:TRNA RIBOSYLTRANSFERASE-ISOMERASE"/>
    <property type="match status" value="1"/>
</dbReference>
<evidence type="ECO:0000256" key="9">
    <source>
        <dbReference type="ARBA" id="ARBA00061210"/>
    </source>
</evidence>
<comment type="function">
    <text evidence="13">Transfers and isomerizes the ribose moiety from AdoMet to the 7-aminomethyl group of 7-deazaguanine (preQ1-tRNA) to give epoxyqueuosine (oQ-tRNA).</text>
</comment>
<evidence type="ECO:0000256" key="12">
    <source>
        <dbReference type="ARBA" id="ARBA00076160"/>
    </source>
</evidence>
<dbReference type="NCBIfam" id="NF001140">
    <property type="entry name" value="PRK00147.1"/>
    <property type="match status" value="1"/>
</dbReference>
<organism evidence="14 15">
    <name type="scientific">Thalassoglobus polymorphus</name>
    <dbReference type="NCBI Taxonomy" id="2527994"/>
    <lineage>
        <taxon>Bacteria</taxon>
        <taxon>Pseudomonadati</taxon>
        <taxon>Planctomycetota</taxon>
        <taxon>Planctomycetia</taxon>
        <taxon>Planctomycetales</taxon>
        <taxon>Planctomycetaceae</taxon>
        <taxon>Thalassoglobus</taxon>
    </lineage>
</organism>
<evidence type="ECO:0000256" key="2">
    <source>
        <dbReference type="ARBA" id="ARBA00004691"/>
    </source>
</evidence>
<dbReference type="InterPro" id="IPR036100">
    <property type="entry name" value="QueA_sf"/>
</dbReference>
<evidence type="ECO:0000256" key="8">
    <source>
        <dbReference type="ARBA" id="ARBA00052751"/>
    </source>
</evidence>
<dbReference type="EC" id="2.4.99.17" evidence="10 13"/>